<name>A0A6V7XDU6_MELEN</name>
<dbReference type="AlphaFoldDB" id="A0A6V7XDU6"/>
<dbReference type="Proteomes" id="UP000580250">
    <property type="component" value="Unassembled WGS sequence"/>
</dbReference>
<gene>
    <name evidence="1" type="ORF">MENT_LOCUS50761</name>
</gene>
<evidence type="ECO:0000313" key="2">
    <source>
        <dbReference type="Proteomes" id="UP000580250"/>
    </source>
</evidence>
<evidence type="ECO:0000313" key="1">
    <source>
        <dbReference type="EMBL" id="CAD2197506.1"/>
    </source>
</evidence>
<organism evidence="1 2">
    <name type="scientific">Meloidogyne enterolobii</name>
    <name type="common">Root-knot nematode worm</name>
    <name type="synonym">Meloidogyne mayaguensis</name>
    <dbReference type="NCBI Taxonomy" id="390850"/>
    <lineage>
        <taxon>Eukaryota</taxon>
        <taxon>Metazoa</taxon>
        <taxon>Ecdysozoa</taxon>
        <taxon>Nematoda</taxon>
        <taxon>Chromadorea</taxon>
        <taxon>Rhabditida</taxon>
        <taxon>Tylenchina</taxon>
        <taxon>Tylenchomorpha</taxon>
        <taxon>Tylenchoidea</taxon>
        <taxon>Meloidogynidae</taxon>
        <taxon>Meloidogyninae</taxon>
        <taxon>Meloidogyne</taxon>
    </lineage>
</organism>
<dbReference type="OrthoDB" id="6425564at2759"/>
<comment type="caution">
    <text evidence="1">The sequence shown here is derived from an EMBL/GenBank/DDBJ whole genome shotgun (WGS) entry which is preliminary data.</text>
</comment>
<dbReference type="EMBL" id="CAJEWN010001442">
    <property type="protein sequence ID" value="CAD2197506.1"/>
    <property type="molecule type" value="Genomic_DNA"/>
</dbReference>
<protein>
    <submittedName>
        <fullName evidence="1">Uncharacterized protein</fullName>
    </submittedName>
</protein>
<accession>A0A6V7XDU6</accession>
<sequence length="112" mass="12802">MKKKNNQQNEHDYILKVRGMTLNYDVINNQGLRYETFKQQVIKYATTGVNQPIKISYPSYLSPSIKNLNVSTLSRQKISRPFIGKGIKISRPFIGKGIVKPSDFSVLNFGHI</sequence>
<reference evidence="1 2" key="1">
    <citation type="submission" date="2020-08" db="EMBL/GenBank/DDBJ databases">
        <authorList>
            <person name="Koutsovoulos G."/>
            <person name="Danchin GJ E."/>
        </authorList>
    </citation>
    <scope>NUCLEOTIDE SEQUENCE [LARGE SCALE GENOMIC DNA]</scope>
</reference>
<proteinExistence type="predicted"/>